<evidence type="ECO:0000313" key="3">
    <source>
        <dbReference type="Proteomes" id="UP000242427"/>
    </source>
</evidence>
<dbReference type="Proteomes" id="UP000242427">
    <property type="component" value="Unassembled WGS sequence"/>
</dbReference>
<sequence length="117" mass="12838">MRLHRIAGDFLQYLLPACRGEAGEPAHASVQRAKPLGNLVDNPLGLTPEGAAVVDARFVHRLMISRFRSRAKAGIRTRKPHEQQPGTARSHDPAVPQDSHSAARQAPSRHLCETKSH</sequence>
<evidence type="ECO:0000256" key="1">
    <source>
        <dbReference type="SAM" id="MobiDB-lite"/>
    </source>
</evidence>
<protein>
    <submittedName>
        <fullName evidence="2">Uncharacterized protein</fullName>
    </submittedName>
</protein>
<name>A0A9X7JKQ8_9ACTN</name>
<dbReference type="EMBL" id="PXWG01000120">
    <property type="protein sequence ID" value="PSJ25442.1"/>
    <property type="molecule type" value="Genomic_DNA"/>
</dbReference>
<proteinExistence type="predicted"/>
<organism evidence="2 3">
    <name type="scientific">Streptosporangium nondiastaticum</name>
    <dbReference type="NCBI Taxonomy" id="35764"/>
    <lineage>
        <taxon>Bacteria</taxon>
        <taxon>Bacillati</taxon>
        <taxon>Actinomycetota</taxon>
        <taxon>Actinomycetes</taxon>
        <taxon>Streptosporangiales</taxon>
        <taxon>Streptosporangiaceae</taxon>
        <taxon>Streptosporangium</taxon>
    </lineage>
</organism>
<keyword evidence="3" id="KW-1185">Reference proteome</keyword>
<feature type="region of interest" description="Disordered" evidence="1">
    <location>
        <begin position="69"/>
        <end position="117"/>
    </location>
</feature>
<reference evidence="2 3" key="1">
    <citation type="submission" date="2018-03" db="EMBL/GenBank/DDBJ databases">
        <title>Chitinolytic properties of Streptosporangium nondiastaticum TBG75A20.</title>
        <authorList>
            <person name="Gayathri V."/>
            <person name="Shiburaj S."/>
        </authorList>
    </citation>
    <scope>NUCLEOTIDE SEQUENCE [LARGE SCALE GENOMIC DNA]</scope>
    <source>
        <strain evidence="2 3">TBG75A20</strain>
    </source>
</reference>
<accession>A0A9X7JKQ8</accession>
<feature type="compositionally biased region" description="Basic residues" evidence="1">
    <location>
        <begin position="69"/>
        <end position="79"/>
    </location>
</feature>
<gene>
    <name evidence="2" type="ORF">B7P34_28155</name>
</gene>
<dbReference type="AlphaFoldDB" id="A0A9X7JKQ8"/>
<evidence type="ECO:0000313" key="2">
    <source>
        <dbReference type="EMBL" id="PSJ25442.1"/>
    </source>
</evidence>
<comment type="caution">
    <text evidence="2">The sequence shown here is derived from an EMBL/GenBank/DDBJ whole genome shotgun (WGS) entry which is preliminary data.</text>
</comment>